<organism evidence="1 2">
    <name type="scientific">Sphingomonas qilianensis</name>
    <dbReference type="NCBI Taxonomy" id="1736690"/>
    <lineage>
        <taxon>Bacteria</taxon>
        <taxon>Pseudomonadati</taxon>
        <taxon>Pseudomonadota</taxon>
        <taxon>Alphaproteobacteria</taxon>
        <taxon>Sphingomonadales</taxon>
        <taxon>Sphingomonadaceae</taxon>
        <taxon>Sphingomonas</taxon>
    </lineage>
</organism>
<proteinExistence type="predicted"/>
<accession>A0ABU9XWR5</accession>
<name>A0ABU9XWR5_9SPHN</name>
<dbReference type="Proteomes" id="UP001404104">
    <property type="component" value="Unassembled WGS sequence"/>
</dbReference>
<evidence type="ECO:0000313" key="2">
    <source>
        <dbReference type="Proteomes" id="UP001404104"/>
    </source>
</evidence>
<dbReference type="RefSeq" id="WP_345866244.1">
    <property type="nucleotide sequence ID" value="NZ_JBDIMF010000009.1"/>
</dbReference>
<gene>
    <name evidence="1" type="ORF">ABC969_16375</name>
</gene>
<reference evidence="1 2" key="1">
    <citation type="submission" date="2024-05" db="EMBL/GenBank/DDBJ databases">
        <authorList>
            <person name="Liu Q."/>
            <person name="Xin Y.-H."/>
        </authorList>
    </citation>
    <scope>NUCLEOTIDE SEQUENCE [LARGE SCALE GENOMIC DNA]</scope>
    <source>
        <strain evidence="1 2">CGMCC 1.15349</strain>
    </source>
</reference>
<keyword evidence="2" id="KW-1185">Reference proteome</keyword>
<sequence>MALPAPHLGRSRRIEQLASDLHGLAFDVAKPLRCVTGQIA</sequence>
<protein>
    <submittedName>
        <fullName evidence="1">Uncharacterized protein</fullName>
    </submittedName>
</protein>
<comment type="caution">
    <text evidence="1">The sequence shown here is derived from an EMBL/GenBank/DDBJ whole genome shotgun (WGS) entry which is preliminary data.</text>
</comment>
<evidence type="ECO:0000313" key="1">
    <source>
        <dbReference type="EMBL" id="MEN2787990.1"/>
    </source>
</evidence>
<dbReference type="EMBL" id="JBDIMF010000009">
    <property type="protein sequence ID" value="MEN2787990.1"/>
    <property type="molecule type" value="Genomic_DNA"/>
</dbReference>